<dbReference type="GO" id="GO:0016301">
    <property type="term" value="F:kinase activity"/>
    <property type="evidence" value="ECO:0007669"/>
    <property type="project" value="UniProtKB-KW"/>
</dbReference>
<dbReference type="InterPro" id="IPR005218">
    <property type="entry name" value="Diacylglycerol/lipid_kinase"/>
</dbReference>
<dbReference type="AlphaFoldDB" id="A0A929FCM5"/>
<dbReference type="Pfam" id="PF19279">
    <property type="entry name" value="YegS_C"/>
    <property type="match status" value="1"/>
</dbReference>
<dbReference type="PANTHER" id="PTHR30492:SF0">
    <property type="entry name" value="METHYLGLYOXAL SYNTHASE"/>
    <property type="match status" value="1"/>
</dbReference>
<accession>A0A929FCM5</accession>
<dbReference type="Pfam" id="PF00781">
    <property type="entry name" value="DAGK_cat"/>
    <property type="match status" value="1"/>
</dbReference>
<dbReference type="GO" id="GO:0008654">
    <property type="term" value="P:phospholipid biosynthetic process"/>
    <property type="evidence" value="ECO:0007669"/>
    <property type="project" value="InterPro"/>
</dbReference>
<protein>
    <submittedName>
        <fullName evidence="2">YegS/Rv2252/BmrU family lipid kinase</fullName>
    </submittedName>
</protein>
<dbReference type="SUPFAM" id="SSF111331">
    <property type="entry name" value="NAD kinase/diacylglycerol kinase-like"/>
    <property type="match status" value="1"/>
</dbReference>
<dbReference type="InterPro" id="IPR004363">
    <property type="entry name" value="Methylgl_synth"/>
</dbReference>
<dbReference type="InterPro" id="IPR045540">
    <property type="entry name" value="YegS/DAGK_C"/>
</dbReference>
<evidence type="ECO:0000313" key="3">
    <source>
        <dbReference type="Proteomes" id="UP000615026"/>
    </source>
</evidence>
<dbReference type="GO" id="GO:0008929">
    <property type="term" value="F:methylglyoxal synthase activity"/>
    <property type="evidence" value="ECO:0007669"/>
    <property type="project" value="InterPro"/>
</dbReference>
<dbReference type="EMBL" id="JADEXP010000394">
    <property type="protein sequence ID" value="MBE9070222.1"/>
    <property type="molecule type" value="Genomic_DNA"/>
</dbReference>
<dbReference type="RefSeq" id="WP_193996103.1">
    <property type="nucleotide sequence ID" value="NZ_JADEXP010000394.1"/>
</dbReference>
<dbReference type="NCBIfam" id="TIGR00147">
    <property type="entry name" value="YegS/Rv2252/BmrU family lipid kinase"/>
    <property type="match status" value="1"/>
</dbReference>
<reference evidence="2" key="1">
    <citation type="submission" date="2020-10" db="EMBL/GenBank/DDBJ databases">
        <authorList>
            <person name="Castelo-Branco R."/>
            <person name="Eusebio N."/>
            <person name="Adriana R."/>
            <person name="Vieira A."/>
            <person name="Brugerolle De Fraissinette N."/>
            <person name="Rezende De Castro R."/>
            <person name="Schneider M.P."/>
            <person name="Vasconcelos V."/>
            <person name="Leao P.N."/>
        </authorList>
    </citation>
    <scope>NUCLEOTIDE SEQUENCE</scope>
    <source>
        <strain evidence="2">LEGE 11479</strain>
    </source>
</reference>
<dbReference type="NCBIfam" id="NF002033">
    <property type="entry name" value="PRK00861.1"/>
    <property type="match status" value="1"/>
</dbReference>
<sequence length="319" mass="33541">MHRTAHLIFNPVSGQGNAEQDLECLRANLSQSLNLTVYETTPDRDARTLAAQSVEQGVELVIVSGGDGTINAAAEALTESSIPMAIIPRGTANAIATALDIPNNLEDACEIALTGSMRTIDTARCNGYPMVLLAGIGLEADVIDQVSRDAKDRLGALAYILSSIQQLRGLNTFETTIETEDRVISVSASAITIANIAPSTSVLAQGPAKIIADDGLLDITIVASEGIGSTLAVSYELFRSAISNQAAQRDDVGYLRSSHVRITTDPPQKVVLDGEMLGTTPLDVVCVPKGLTLVVPQQPVSSKSEDLAGLPNLTIEPKL</sequence>
<dbReference type="InterPro" id="IPR017438">
    <property type="entry name" value="ATP-NAD_kinase_N"/>
</dbReference>
<dbReference type="GO" id="GO:0019242">
    <property type="term" value="P:methylglyoxal biosynthetic process"/>
    <property type="evidence" value="ECO:0007669"/>
    <property type="project" value="InterPro"/>
</dbReference>
<comment type="caution">
    <text evidence="2">The sequence shown here is derived from an EMBL/GenBank/DDBJ whole genome shotgun (WGS) entry which is preliminary data.</text>
</comment>
<dbReference type="SMART" id="SM00046">
    <property type="entry name" value="DAGKc"/>
    <property type="match status" value="1"/>
</dbReference>
<dbReference type="GO" id="GO:0005524">
    <property type="term" value="F:ATP binding"/>
    <property type="evidence" value="ECO:0007669"/>
    <property type="project" value="InterPro"/>
</dbReference>
<keyword evidence="3" id="KW-1185">Reference proteome</keyword>
<proteinExistence type="predicted"/>
<dbReference type="InterPro" id="IPR016064">
    <property type="entry name" value="NAD/diacylglycerol_kinase_sf"/>
</dbReference>
<keyword evidence="2" id="KW-0808">Transferase</keyword>
<dbReference type="PROSITE" id="PS50146">
    <property type="entry name" value="DAGK"/>
    <property type="match status" value="1"/>
</dbReference>
<evidence type="ECO:0000259" key="1">
    <source>
        <dbReference type="PROSITE" id="PS50146"/>
    </source>
</evidence>
<name>A0A929FCM5_LEPEC</name>
<evidence type="ECO:0000313" key="2">
    <source>
        <dbReference type="EMBL" id="MBE9070222.1"/>
    </source>
</evidence>
<keyword evidence="2" id="KW-0418">Kinase</keyword>
<dbReference type="GO" id="GO:0005829">
    <property type="term" value="C:cytosol"/>
    <property type="evidence" value="ECO:0007669"/>
    <property type="project" value="TreeGrafter"/>
</dbReference>
<dbReference type="PANTHER" id="PTHR30492">
    <property type="entry name" value="METHYLGLYOXAL SYNTHASE"/>
    <property type="match status" value="1"/>
</dbReference>
<gene>
    <name evidence="2" type="ORF">IQ260_26630</name>
</gene>
<dbReference type="Proteomes" id="UP000615026">
    <property type="component" value="Unassembled WGS sequence"/>
</dbReference>
<feature type="domain" description="DAGKc" evidence="1">
    <location>
        <begin position="1"/>
        <end position="129"/>
    </location>
</feature>
<dbReference type="InterPro" id="IPR001206">
    <property type="entry name" value="Diacylglycerol_kinase_cat_dom"/>
</dbReference>
<dbReference type="Gene3D" id="3.40.50.10330">
    <property type="entry name" value="Probable inorganic polyphosphate/atp-NAD kinase, domain 1"/>
    <property type="match status" value="1"/>
</dbReference>
<dbReference type="Gene3D" id="2.60.200.40">
    <property type="match status" value="1"/>
</dbReference>
<organism evidence="2 3">
    <name type="scientific">Leptolyngbya cf. ectocarpi LEGE 11479</name>
    <dbReference type="NCBI Taxonomy" id="1828722"/>
    <lineage>
        <taxon>Bacteria</taxon>
        <taxon>Bacillati</taxon>
        <taxon>Cyanobacteriota</taxon>
        <taxon>Cyanophyceae</taxon>
        <taxon>Leptolyngbyales</taxon>
        <taxon>Leptolyngbyaceae</taxon>
        <taxon>Leptolyngbya group</taxon>
        <taxon>Leptolyngbya</taxon>
    </lineage>
</organism>